<keyword evidence="1" id="KW-0732">Signal</keyword>
<name>A0A0G3END6_9BURK</name>
<gene>
    <name evidence="2" type="ORF">ABW99_03900</name>
</gene>
<keyword evidence="3" id="KW-1185">Reference proteome</keyword>
<dbReference type="PATRIC" id="fig|445709.3.peg.833"/>
<protein>
    <recommendedName>
        <fullName evidence="4">DUF4148 domain-containing protein</fullName>
    </recommendedName>
</protein>
<organism evidence="2 3">
    <name type="scientific">Pandoraea thiooxydans</name>
    <dbReference type="NCBI Taxonomy" id="445709"/>
    <lineage>
        <taxon>Bacteria</taxon>
        <taxon>Pseudomonadati</taxon>
        <taxon>Pseudomonadota</taxon>
        <taxon>Betaproteobacteria</taxon>
        <taxon>Burkholderiales</taxon>
        <taxon>Burkholderiaceae</taxon>
        <taxon>Pandoraea</taxon>
    </lineage>
</organism>
<evidence type="ECO:0008006" key="4">
    <source>
        <dbReference type="Google" id="ProtNLM"/>
    </source>
</evidence>
<evidence type="ECO:0000313" key="3">
    <source>
        <dbReference type="Proteomes" id="UP000036700"/>
    </source>
</evidence>
<proteinExistence type="predicted"/>
<evidence type="ECO:0000313" key="2">
    <source>
        <dbReference type="EMBL" id="AKJ67499.1"/>
    </source>
</evidence>
<accession>A0A0G3END6</accession>
<dbReference type="Pfam" id="PF13663">
    <property type="entry name" value="DUF4148"/>
    <property type="match status" value="1"/>
</dbReference>
<sequence length="100" mass="9909">MKRNLLAAALLSALLAGAAGSAMASDAYPDGSQLAGIPAASALSRAQVKSELAQARAAGALDQSDIVYPRAVAVAQSEAVMRGGALMIASNDSSNISPQP</sequence>
<dbReference type="EMBL" id="CP011568">
    <property type="protein sequence ID" value="AKJ67499.1"/>
    <property type="molecule type" value="Genomic_DNA"/>
</dbReference>
<dbReference type="Proteomes" id="UP000036700">
    <property type="component" value="Chromosome"/>
</dbReference>
<dbReference type="InterPro" id="IPR025421">
    <property type="entry name" value="DUF4148"/>
</dbReference>
<dbReference type="KEGG" id="ptx:ABW99_03900"/>
<feature type="chain" id="PRO_5002553614" description="DUF4148 domain-containing protein" evidence="1">
    <location>
        <begin position="25"/>
        <end position="100"/>
    </location>
</feature>
<reference evidence="3" key="1">
    <citation type="submission" date="2015-06" db="EMBL/GenBank/DDBJ databases">
        <authorList>
            <person name="Lim Y.L."/>
            <person name="Ee R."/>
            <person name="Yong D."/>
            <person name="How K.Y."/>
            <person name="Yin W.F."/>
            <person name="Chan K.G."/>
        </authorList>
    </citation>
    <scope>NUCLEOTIDE SEQUENCE [LARGE SCALE GENOMIC DNA]</scope>
    <source>
        <strain evidence="3">DSM 25325</strain>
    </source>
</reference>
<evidence type="ECO:0000256" key="1">
    <source>
        <dbReference type="SAM" id="SignalP"/>
    </source>
</evidence>
<feature type="signal peptide" evidence="1">
    <location>
        <begin position="1"/>
        <end position="24"/>
    </location>
</feature>
<dbReference type="AlphaFoldDB" id="A0A0G3END6"/>
<dbReference type="RefSeq" id="WP_047213101.1">
    <property type="nucleotide sequence ID" value="NZ_CP011568.3"/>
</dbReference>